<dbReference type="InterPro" id="IPR029063">
    <property type="entry name" value="SAM-dependent_MTases_sf"/>
</dbReference>
<evidence type="ECO:0000313" key="2">
    <source>
        <dbReference type="Proteomes" id="UP000717328"/>
    </source>
</evidence>
<dbReference type="AlphaFoldDB" id="A0A9P7G142"/>
<dbReference type="Pfam" id="PF10294">
    <property type="entry name" value="Methyltransf_16"/>
    <property type="match status" value="1"/>
</dbReference>
<organism evidence="1 2">
    <name type="scientific">Sphagnurus paluster</name>
    <dbReference type="NCBI Taxonomy" id="117069"/>
    <lineage>
        <taxon>Eukaryota</taxon>
        <taxon>Fungi</taxon>
        <taxon>Dikarya</taxon>
        <taxon>Basidiomycota</taxon>
        <taxon>Agaricomycotina</taxon>
        <taxon>Agaricomycetes</taxon>
        <taxon>Agaricomycetidae</taxon>
        <taxon>Agaricales</taxon>
        <taxon>Tricholomatineae</taxon>
        <taxon>Lyophyllaceae</taxon>
        <taxon>Sphagnurus</taxon>
    </lineage>
</organism>
<dbReference type="PANTHER" id="PTHR14614">
    <property type="entry name" value="HEPATOCELLULAR CARCINOMA-ASSOCIATED ANTIGEN"/>
    <property type="match status" value="1"/>
</dbReference>
<reference evidence="1" key="1">
    <citation type="submission" date="2021-02" db="EMBL/GenBank/DDBJ databases">
        <authorList>
            <person name="Nieuwenhuis M."/>
            <person name="Van De Peppel L.J.J."/>
        </authorList>
    </citation>
    <scope>NUCLEOTIDE SEQUENCE</scope>
    <source>
        <strain evidence="1">D49</strain>
    </source>
</reference>
<reference evidence="1" key="2">
    <citation type="submission" date="2021-10" db="EMBL/GenBank/DDBJ databases">
        <title>Phylogenomics reveals ancestral predisposition of the termite-cultivated fungus Termitomyces towards a domesticated lifestyle.</title>
        <authorList>
            <person name="Auxier B."/>
            <person name="Grum-Grzhimaylo A."/>
            <person name="Cardenas M.E."/>
            <person name="Lodge J.D."/>
            <person name="Laessoe T."/>
            <person name="Pedersen O."/>
            <person name="Smith M.E."/>
            <person name="Kuyper T.W."/>
            <person name="Franco-Molano E.A."/>
            <person name="Baroni T.J."/>
            <person name="Aanen D.K."/>
        </authorList>
    </citation>
    <scope>NUCLEOTIDE SEQUENCE</scope>
    <source>
        <strain evidence="1">D49</strain>
    </source>
</reference>
<dbReference type="InterPro" id="IPR019410">
    <property type="entry name" value="Methyltransf_16"/>
</dbReference>
<evidence type="ECO:0000313" key="1">
    <source>
        <dbReference type="EMBL" id="KAG5638562.1"/>
    </source>
</evidence>
<sequence length="377" mass="41432">MESYTTQERVLWGPVRIPSDSERVVDADEEVFILYSDLQAGVASETSPETSFRGLGHVDSRKDTMSITFELSNPAISIPASSSLGAEEVPVKLSHRHKKTIQKKDKFKVTGGKTITIELAQDKTALRTRKGDTGSVLWKARFVSPTYGHAISLNKSSQNHFCSVDFARLVLQQLHDQNFADAAETSLLDSSVLKNHHVVELGFGNLSKRDPASTGLLAIALAPHVSRYTVTDIAALVPLLRKNVSANFPGWPFATPTQVPGSKVFVEELDWIVLASASLTQRPKILADISPADLVLVVDSIYHPSLLLPLIETLHELAVPGRTAVLVVVELRGEEVIREFLELWLAQPGWEVWRVGDGEKGAGGMGRPYAMWLGWRN</sequence>
<dbReference type="OrthoDB" id="2529286at2759"/>
<accession>A0A9P7G142</accession>
<dbReference type="SUPFAM" id="SSF53335">
    <property type="entry name" value="S-adenosyl-L-methionine-dependent methyltransferases"/>
    <property type="match status" value="1"/>
</dbReference>
<name>A0A9P7G142_9AGAR</name>
<dbReference type="GO" id="GO:0005829">
    <property type="term" value="C:cytosol"/>
    <property type="evidence" value="ECO:0007669"/>
    <property type="project" value="TreeGrafter"/>
</dbReference>
<keyword evidence="2" id="KW-1185">Reference proteome</keyword>
<dbReference type="GO" id="GO:0032991">
    <property type="term" value="C:protein-containing complex"/>
    <property type="evidence" value="ECO:0007669"/>
    <property type="project" value="TreeGrafter"/>
</dbReference>
<protein>
    <submittedName>
        <fullName evidence="1">Uncharacterized protein</fullName>
    </submittedName>
</protein>
<dbReference type="Proteomes" id="UP000717328">
    <property type="component" value="Unassembled WGS sequence"/>
</dbReference>
<comment type="caution">
    <text evidence="1">The sequence shown here is derived from an EMBL/GenBank/DDBJ whole genome shotgun (WGS) entry which is preliminary data.</text>
</comment>
<gene>
    <name evidence="1" type="ORF">H0H81_011908</name>
</gene>
<dbReference type="PANTHER" id="PTHR14614:SF109">
    <property type="entry name" value="RIBOSOMAL LYSINE N-METHYLTRANSFERASE 5"/>
    <property type="match status" value="1"/>
</dbReference>
<dbReference type="GO" id="GO:0008757">
    <property type="term" value="F:S-adenosylmethionine-dependent methyltransferase activity"/>
    <property type="evidence" value="ECO:0007669"/>
    <property type="project" value="UniProtKB-ARBA"/>
</dbReference>
<proteinExistence type="predicted"/>
<dbReference type="Gene3D" id="3.40.50.150">
    <property type="entry name" value="Vaccinia Virus protein VP39"/>
    <property type="match status" value="1"/>
</dbReference>
<dbReference type="EMBL" id="JABCKI010005756">
    <property type="protein sequence ID" value="KAG5638562.1"/>
    <property type="molecule type" value="Genomic_DNA"/>
</dbReference>